<feature type="compositionally biased region" description="Acidic residues" evidence="1">
    <location>
        <begin position="1228"/>
        <end position="1240"/>
    </location>
</feature>
<evidence type="ECO:0000259" key="2">
    <source>
        <dbReference type="Pfam" id="PF07919"/>
    </source>
</evidence>
<dbReference type="PANTHER" id="PTHR14374">
    <property type="entry name" value="FOIE GRAS"/>
    <property type="match status" value="1"/>
</dbReference>
<comment type="caution">
    <text evidence="4">The sequence shown here is derived from an EMBL/GenBank/DDBJ whole genome shotgun (WGS) entry which is preliminary data.</text>
</comment>
<feature type="region of interest" description="Disordered" evidence="1">
    <location>
        <begin position="1226"/>
        <end position="1247"/>
    </location>
</feature>
<dbReference type="PANTHER" id="PTHR14374:SF0">
    <property type="entry name" value="TRAFFICKING PROTEIN PARTICLE COMPLEX SUBUNIT 11"/>
    <property type="match status" value="1"/>
</dbReference>
<proteinExistence type="predicted"/>
<name>A0A9P4Z2R2_9HYPO</name>
<evidence type="ECO:0000313" key="5">
    <source>
        <dbReference type="Proteomes" id="UP000749293"/>
    </source>
</evidence>
<organism evidence="4 5">
    <name type="scientific">Geosmithia morbida</name>
    <dbReference type="NCBI Taxonomy" id="1094350"/>
    <lineage>
        <taxon>Eukaryota</taxon>
        <taxon>Fungi</taxon>
        <taxon>Dikarya</taxon>
        <taxon>Ascomycota</taxon>
        <taxon>Pezizomycotina</taxon>
        <taxon>Sordariomycetes</taxon>
        <taxon>Hypocreomycetidae</taxon>
        <taxon>Hypocreales</taxon>
        <taxon>Bionectriaceae</taxon>
        <taxon>Geosmithia</taxon>
    </lineage>
</organism>
<dbReference type="OrthoDB" id="6278596at2759"/>
<dbReference type="Pfam" id="PF07919">
    <property type="entry name" value="Gryzun"/>
    <property type="match status" value="1"/>
</dbReference>
<feature type="domain" description="Gryzun putative trafficking through Golgi" evidence="2">
    <location>
        <begin position="635"/>
        <end position="1227"/>
    </location>
</feature>
<keyword evidence="5" id="KW-1185">Reference proteome</keyword>
<dbReference type="AlphaFoldDB" id="A0A9P4Z2R2"/>
<evidence type="ECO:0000256" key="1">
    <source>
        <dbReference type="SAM" id="MobiDB-lite"/>
    </source>
</evidence>
<dbReference type="InterPro" id="IPR021773">
    <property type="entry name" value="TPC11"/>
</dbReference>
<dbReference type="RefSeq" id="XP_035324216.1">
    <property type="nucleotide sequence ID" value="XM_035462792.1"/>
</dbReference>
<dbReference type="GeneID" id="55967038"/>
<dbReference type="EMBL" id="JAANYQ010000002">
    <property type="protein sequence ID" value="KAF4125564.1"/>
    <property type="molecule type" value="Genomic_DNA"/>
</dbReference>
<feature type="domain" description="Trafficking protein particle complex subunit 11" evidence="3">
    <location>
        <begin position="338"/>
        <end position="607"/>
    </location>
</feature>
<reference evidence="4" key="1">
    <citation type="submission" date="2020-03" db="EMBL/GenBank/DDBJ databases">
        <title>Site-based positive gene gene selection in Geosmithia morbida across the United States reveals a broad range of putative effectors and factors for local host and environmental adapation.</title>
        <authorList>
            <person name="Onufrak A."/>
            <person name="Murdoch R.W."/>
            <person name="Gazis R."/>
            <person name="Huff M."/>
            <person name="Staton M."/>
            <person name="Klingeman W."/>
            <person name="Hadziabdic D."/>
        </authorList>
    </citation>
    <scope>NUCLEOTIDE SEQUENCE</scope>
    <source>
        <strain evidence="4">1262</strain>
    </source>
</reference>
<accession>A0A9P4Z2R2</accession>
<protein>
    <submittedName>
        <fullName evidence="4">Trafficking protein particle complex subunit 11</fullName>
    </submittedName>
</protein>
<dbReference type="Pfam" id="PF11817">
    <property type="entry name" value="Foie-gras_1"/>
    <property type="match status" value="1"/>
</dbReference>
<sequence>MDAYPDGSLDHNVPLLVVSGLNSSAPQPPLGGELKDQGILVRSALPPVETREAAFVEQYLDKVNERGRSWVAVRTDEPYRFRVKTVGRSFLLPPRLSPLPESSDQISSPPVLHSPFSPLSHVSSTYPDGLIDAQWIKKHQEFVPGILLCFYTISTDPTTTTLQDNRLKADIASMKNTLTNSGYRTRLAVALLTDEDSTPATQSMGLQDRLENIRRGSGLDPKSLFYIPPQESPAELKAVVDGILSALDMTALEYYRDLGRHARKKRSRGIAPQPTVPPTTGTSRTLSLSGWNFRYDFKSAVLGEFRQEYEPALKSYEQAYDGLLGEDVIEAVPSWNPRWNEARILADVIAIRCLRIYMWLDQTTLAVRKWQSHRDRIADLVERLGRGTDNYGWEAFEARWALIMAQLMDRIELRPGIDPSSDAPFLPAEKDVVGDRLHPWELLHHKGYWYRIAARHLDARRRLARTIPDEDRVEPRSGAAQNASAGSSYNYDTYLCPKPYEELPLDGAGVNHSQLILDCLIPARSQFQARKQLRTAAEISLDCAKEMERMKSWKEVLAVLRPLWEDGSFRSEGWVQIAEDMCWLMRRAAVEEGRGELVVALDWELMNKKFRRRPQWHYDLSKSLDGIEMPNKPSISLSDTEVPSFVDAAFLFRNKESKAGQRCACQLILTSQAFPDATPITLKDVQVEFEGSLRPIVLEHAASQAVTTEGRTAKSTTALKECFEDESADGLPSILRGKCDLTLQPLQTRVFEMSIPLREAGEVSTSSVRLSFGSEKFDMDYKMNLDSHSAPGWFANASTKPKHPRSNAHVLQVQPRPPKVDIRVVDLLNQYYANEEIELHIQIHNAEDEAATIKLDTHLFGKTLPGFTAVADIEDGERKAGPGQEESRAAGLPLGRVESSSTMDVRLKIDPTDMPTTYDVHLRALYHLESDPATPIMQLLPVQINVASAFEANYSLMPRLHPDPWPSLFDYENVPTETGDEEQRAVQGLAQNWSLACHYASFATEDVKVVGMRMKVLSGSKYARCHVTDGPDFSSQVVSPKVMHEAHFNMTAQRLSLDDRHPVIVELGVEIQWQRLGDPERPTNTTTMVAGQYPILGSEPRVLASVFDETTTTTSHNDEGGSDSDDDDRQLMLHLEITIENPSNHFLTFGLTMEPSDEFAFSGAKQTSLHLLPMSRRSTTYRLLPLVRGTFIRPGLVVRDKYFQKVLRIIPTQGMKLDKEGLLIWVPPEDEGDDEEEQEGENSGPAE</sequence>
<dbReference type="Proteomes" id="UP000749293">
    <property type="component" value="Unassembled WGS sequence"/>
</dbReference>
<dbReference type="InterPro" id="IPR012880">
    <property type="entry name" value="Gryzun"/>
</dbReference>
<evidence type="ECO:0000259" key="3">
    <source>
        <dbReference type="Pfam" id="PF11817"/>
    </source>
</evidence>
<gene>
    <name evidence="4" type="ORF">GMORB2_0808</name>
</gene>
<evidence type="ECO:0000313" key="4">
    <source>
        <dbReference type="EMBL" id="KAF4125564.1"/>
    </source>
</evidence>